<proteinExistence type="predicted"/>
<evidence type="ECO:0000313" key="1">
    <source>
        <dbReference type="EMBL" id="KMQ70177.1"/>
    </source>
</evidence>
<gene>
    <name evidence="1" type="ORF">ACM44_13810</name>
</gene>
<comment type="caution">
    <text evidence="1">The sequence shown here is derived from an EMBL/GenBank/DDBJ whole genome shotgun (WGS) entry which is preliminary data.</text>
</comment>
<reference evidence="1 2" key="1">
    <citation type="journal article" date="2004" name="Int. J. Syst. Evol. Microbiol.">
        <title>Kaistella koreensis gen. nov., sp. nov., a novel member of the Chryseobacterium-Bergeyella-Riemerella branch.</title>
        <authorList>
            <person name="Kim M.K."/>
            <person name="Im W.T."/>
            <person name="Shin Y.K."/>
            <person name="Lim J.H."/>
            <person name="Kim S.H."/>
            <person name="Lee B.C."/>
            <person name="Park M.Y."/>
            <person name="Lee K.Y."/>
            <person name="Lee S.T."/>
        </authorList>
    </citation>
    <scope>NUCLEOTIDE SEQUENCE [LARGE SCALE GENOMIC DNA]</scope>
    <source>
        <strain evidence="1 2">CCUG 49689</strain>
    </source>
</reference>
<dbReference type="EMBL" id="LFNG01000028">
    <property type="protein sequence ID" value="KMQ70177.1"/>
    <property type="molecule type" value="Genomic_DNA"/>
</dbReference>
<dbReference type="PROSITE" id="PS51257">
    <property type="entry name" value="PROKAR_LIPOPROTEIN"/>
    <property type="match status" value="1"/>
</dbReference>
<evidence type="ECO:0008006" key="3">
    <source>
        <dbReference type="Google" id="ProtNLM"/>
    </source>
</evidence>
<sequence length="152" mass="17724">MKQHILQVMKAILIIISFLIFYSCSTQKNEYLEFETSNAIVIGSKTNITLIPTYRNSTKNVKVKIFRHNEYLDSRKITNEKYSEILGLFADISEKDTAKTTWIDAPSIEINFKKGDSIKKFYYNGIPQEDEKLYELTRLILETAKLKIQDID</sequence>
<protein>
    <recommendedName>
        <fullName evidence="3">Lipoprotein</fullName>
    </recommendedName>
</protein>
<organism evidence="1 2">
    <name type="scientific">Chryseobacterium koreense CCUG 49689</name>
    <dbReference type="NCBI Taxonomy" id="1304281"/>
    <lineage>
        <taxon>Bacteria</taxon>
        <taxon>Pseudomonadati</taxon>
        <taxon>Bacteroidota</taxon>
        <taxon>Flavobacteriia</taxon>
        <taxon>Flavobacteriales</taxon>
        <taxon>Weeksellaceae</taxon>
        <taxon>Chryseobacterium group</taxon>
        <taxon>Chryseobacterium</taxon>
    </lineage>
</organism>
<dbReference type="AlphaFoldDB" id="A0A0J7IW53"/>
<dbReference type="Proteomes" id="UP000035900">
    <property type="component" value="Unassembled WGS sequence"/>
</dbReference>
<dbReference type="PATRIC" id="fig|1304281.5.peg.2992"/>
<accession>A0A0J7IW53</accession>
<keyword evidence="2" id="KW-1185">Reference proteome</keyword>
<name>A0A0J7IW53_9FLAO</name>
<evidence type="ECO:0000313" key="2">
    <source>
        <dbReference type="Proteomes" id="UP000035900"/>
    </source>
</evidence>